<evidence type="ECO:0000313" key="2">
    <source>
        <dbReference type="Proteomes" id="UP000250790"/>
    </source>
</evidence>
<organism evidence="1 2">
    <name type="scientific">Limnohabitans parvus II-B4</name>
    <dbReference type="NCBI Taxonomy" id="1293052"/>
    <lineage>
        <taxon>Bacteria</taxon>
        <taxon>Pseudomonadati</taxon>
        <taxon>Pseudomonadota</taxon>
        <taxon>Betaproteobacteria</taxon>
        <taxon>Burkholderiales</taxon>
        <taxon>Comamonadaceae</taxon>
        <taxon>Limnohabitans</taxon>
    </lineage>
</organism>
<evidence type="ECO:0008006" key="3">
    <source>
        <dbReference type="Google" id="ProtNLM"/>
    </source>
</evidence>
<reference evidence="1 2" key="1">
    <citation type="submission" date="2017-04" db="EMBL/GenBank/DDBJ databases">
        <title>Unexpected and diverse lifestyles within the genus Limnohabitans.</title>
        <authorList>
            <person name="Kasalicky V."/>
            <person name="Mehrshad M."/>
            <person name="Andrei S.-A."/>
            <person name="Salcher M."/>
            <person name="Kratochvilova H."/>
            <person name="Simek K."/>
            <person name="Ghai R."/>
        </authorList>
    </citation>
    <scope>NUCLEOTIDE SEQUENCE [LARGE SCALE GENOMIC DNA]</scope>
    <source>
        <strain evidence="1 2">II-B4</strain>
    </source>
</reference>
<gene>
    <name evidence="1" type="ORF">B9Z37_07445</name>
</gene>
<name>A0A315E9I8_9BURK</name>
<dbReference type="SUPFAM" id="SSF56059">
    <property type="entry name" value="Glutathione synthetase ATP-binding domain-like"/>
    <property type="match status" value="1"/>
</dbReference>
<accession>A0A315E9I8</accession>
<evidence type="ECO:0000313" key="1">
    <source>
        <dbReference type="EMBL" id="PUE54620.1"/>
    </source>
</evidence>
<dbReference type="OrthoDB" id="344992at2"/>
<proteinExistence type="predicted"/>
<keyword evidence="2" id="KW-1185">Reference proteome</keyword>
<dbReference type="AlphaFoldDB" id="A0A315E9I8"/>
<protein>
    <recommendedName>
        <fullName evidence="3">Circularly permuted ATPgrasp domain-containing protein</fullName>
    </recommendedName>
</protein>
<sequence length="427" mass="46824">MNTAHINTDNFNSECFCISLDDQALANTMAADIGNPALFDLVRDRLPSLFSARPVVLSQAQVQRMARLISALESVVALPTYREEVLARSDPIARHPTCAKSVFMGYDFHVHGNEHGQGFGLIEVNTNAGGALLNALLARAQRACCSEIEAMVPTAAQVDALESAFVAMFRNEWRLAQPDRPLQTVAIVDASPEQQYLYPEFLLFQSLFKRHGVQAVIADPSQLAWRDNRLWFDNIAIDLVYNRLTDFALSESAHAHLREAYLQDAVVLTPHPQAHALLADKRNLALLSNANTLTAMGVPAATQAVLLDGIPQTEVVTPANAEHLWTQRKHHFFKPFAGYGGKAAYRGDKLTHRVWGEILAGGYIAQALVAPGERTISGGESAQVLKFDVRNYTYDGQVQSLAARLYQGQTTNFRTPGGGFAPVYVGL</sequence>
<comment type="caution">
    <text evidence="1">The sequence shown here is derived from an EMBL/GenBank/DDBJ whole genome shotgun (WGS) entry which is preliminary data.</text>
</comment>
<dbReference type="RefSeq" id="WP_108312576.1">
    <property type="nucleotide sequence ID" value="NZ_NESN01000002.1"/>
</dbReference>
<dbReference type="Proteomes" id="UP000250790">
    <property type="component" value="Unassembled WGS sequence"/>
</dbReference>
<dbReference type="EMBL" id="NESN01000002">
    <property type="protein sequence ID" value="PUE54620.1"/>
    <property type="molecule type" value="Genomic_DNA"/>
</dbReference>